<comment type="subunit">
    <text evidence="6">Component of the GINS complex.</text>
</comment>
<evidence type="ECO:0000256" key="5">
    <source>
        <dbReference type="ARBA" id="ARBA00023242"/>
    </source>
</evidence>
<protein>
    <recommendedName>
        <fullName evidence="3 6">DNA replication complex GINS protein PSF3</fullName>
    </recommendedName>
</protein>
<feature type="region of interest" description="Disordered" evidence="7">
    <location>
        <begin position="124"/>
        <end position="174"/>
    </location>
</feature>
<evidence type="ECO:0000313" key="10">
    <source>
        <dbReference type="Proteomes" id="UP000789508"/>
    </source>
</evidence>
<gene>
    <name evidence="9" type="ORF">ALEPTO_LOCUS8146</name>
</gene>
<evidence type="ECO:0000256" key="7">
    <source>
        <dbReference type="SAM" id="MobiDB-lite"/>
    </source>
</evidence>
<dbReference type="Pfam" id="PF05916">
    <property type="entry name" value="Sld5"/>
    <property type="match status" value="1"/>
</dbReference>
<dbReference type="PANTHER" id="PTHR22768">
    <property type="entry name" value="DNA REPLICATION COMPLEX GINS PROTEIN PSF3"/>
    <property type="match status" value="1"/>
</dbReference>
<feature type="compositionally biased region" description="Acidic residues" evidence="7">
    <location>
        <begin position="136"/>
        <end position="174"/>
    </location>
</feature>
<dbReference type="GO" id="GO:1902975">
    <property type="term" value="P:mitotic DNA replication initiation"/>
    <property type="evidence" value="ECO:0007669"/>
    <property type="project" value="TreeGrafter"/>
</dbReference>
<keyword evidence="10" id="KW-1185">Reference proteome</keyword>
<evidence type="ECO:0000256" key="1">
    <source>
        <dbReference type="ARBA" id="ARBA00004123"/>
    </source>
</evidence>
<sequence>MEMPYWMAYPYAINEYVGLEMPERYNKRVRNALRAGPMSVNLRELCPYFYLFGFKMMADLDLSTSVNEEIYQRLVDSYKERTREIINHAFSTDSKEESEIENKFDETEKQLYKLLREQALRWKKGVENDSSAEPQLNEEADWDNMDTEDGESEDDTEVDEESDDDDEDINDVES</sequence>
<dbReference type="GO" id="GO:0000811">
    <property type="term" value="C:GINS complex"/>
    <property type="evidence" value="ECO:0007669"/>
    <property type="project" value="UniProtKB-UniRule"/>
</dbReference>
<comment type="subcellular location">
    <subcellularLocation>
        <location evidence="1 6">Nucleus</location>
    </subcellularLocation>
</comment>
<keyword evidence="5 6" id="KW-0539">Nucleus</keyword>
<dbReference type="PANTHER" id="PTHR22768:SF0">
    <property type="entry name" value="DNA REPLICATION COMPLEX GINS PROTEIN PSF3"/>
    <property type="match status" value="1"/>
</dbReference>
<keyword evidence="4 6" id="KW-0235">DNA replication</keyword>
<dbReference type="EMBL" id="CAJVPS010004228">
    <property type="protein sequence ID" value="CAG8601040.1"/>
    <property type="molecule type" value="Genomic_DNA"/>
</dbReference>
<evidence type="ECO:0000256" key="2">
    <source>
        <dbReference type="ARBA" id="ARBA00006343"/>
    </source>
</evidence>
<dbReference type="OrthoDB" id="10251744at2759"/>
<evidence type="ECO:0000259" key="8">
    <source>
        <dbReference type="Pfam" id="PF05916"/>
    </source>
</evidence>
<reference evidence="9" key="1">
    <citation type="submission" date="2021-06" db="EMBL/GenBank/DDBJ databases">
        <authorList>
            <person name="Kallberg Y."/>
            <person name="Tangrot J."/>
            <person name="Rosling A."/>
        </authorList>
    </citation>
    <scope>NUCLEOTIDE SEQUENCE</scope>
    <source>
        <strain evidence="9">FL130A</strain>
    </source>
</reference>
<dbReference type="Proteomes" id="UP000789508">
    <property type="component" value="Unassembled WGS sequence"/>
</dbReference>
<organism evidence="9 10">
    <name type="scientific">Ambispora leptoticha</name>
    <dbReference type="NCBI Taxonomy" id="144679"/>
    <lineage>
        <taxon>Eukaryota</taxon>
        <taxon>Fungi</taxon>
        <taxon>Fungi incertae sedis</taxon>
        <taxon>Mucoromycota</taxon>
        <taxon>Glomeromycotina</taxon>
        <taxon>Glomeromycetes</taxon>
        <taxon>Archaeosporales</taxon>
        <taxon>Ambisporaceae</taxon>
        <taxon>Ambispora</taxon>
    </lineage>
</organism>
<accession>A0A9N9GEP0</accession>
<dbReference type="InterPro" id="IPR038437">
    <property type="entry name" value="GINS_Psf3_sf"/>
</dbReference>
<evidence type="ECO:0000313" key="9">
    <source>
        <dbReference type="EMBL" id="CAG8601040.1"/>
    </source>
</evidence>
<dbReference type="AlphaFoldDB" id="A0A9N9GEP0"/>
<dbReference type="InterPro" id="IPR010492">
    <property type="entry name" value="GINS_Psf3"/>
</dbReference>
<evidence type="ECO:0000256" key="4">
    <source>
        <dbReference type="ARBA" id="ARBA00022705"/>
    </source>
</evidence>
<dbReference type="InterPro" id="IPR036224">
    <property type="entry name" value="GINS_bundle-like_dom_sf"/>
</dbReference>
<feature type="domain" description="GINS subunit" evidence="8">
    <location>
        <begin position="26"/>
        <end position="124"/>
    </location>
</feature>
<name>A0A9N9GEP0_9GLOM</name>
<dbReference type="CDD" id="cd11713">
    <property type="entry name" value="GINS_A_psf3"/>
    <property type="match status" value="1"/>
</dbReference>
<comment type="caution">
    <text evidence="9">The sequence shown here is derived from an EMBL/GenBank/DDBJ whole genome shotgun (WGS) entry which is preliminary data.</text>
</comment>
<comment type="similarity">
    <text evidence="2 6">Belongs to the GINS3/PSF3 family.</text>
</comment>
<comment type="function">
    <text evidence="6">The GINS complex plays an essential role in the initiation of DNA replication.</text>
</comment>
<dbReference type="Gene3D" id="1.20.58.2050">
    <property type="match status" value="1"/>
</dbReference>
<proteinExistence type="inferred from homology"/>
<dbReference type="InterPro" id="IPR021151">
    <property type="entry name" value="GINS_A"/>
</dbReference>
<evidence type="ECO:0000256" key="6">
    <source>
        <dbReference type="RuleBase" id="RU367161"/>
    </source>
</evidence>
<evidence type="ECO:0000256" key="3">
    <source>
        <dbReference type="ARBA" id="ARBA00015140"/>
    </source>
</evidence>
<dbReference type="SUPFAM" id="SSF158573">
    <property type="entry name" value="GINS helical bundle-like"/>
    <property type="match status" value="1"/>
</dbReference>